<reference evidence="1" key="1">
    <citation type="submission" date="2021-01" db="EMBL/GenBank/DDBJ databases">
        <title>Deciphering the adaptive evolutionary patterns associated with biogeogrpahic diversity in the finger millet blast pathogen Magnaporthe oryzae in Eastern Africa.</title>
        <authorList>
            <person name="Onyema G."/>
            <person name="Shittu T.A."/>
            <person name="Dodsworth S."/>
            <person name="Devilliers S."/>
            <person name="Muthumeenakshi S."/>
            <person name="Sreenivasaprasad S."/>
        </authorList>
    </citation>
    <scope>NUCLEOTIDE SEQUENCE</scope>
    <source>
        <strain evidence="1">D15/s37</strain>
    </source>
</reference>
<keyword evidence="2" id="KW-1185">Reference proteome</keyword>
<comment type="caution">
    <text evidence="1">The sequence shown here is derived from an EMBL/GenBank/DDBJ whole genome shotgun (WGS) entry which is preliminary data.</text>
</comment>
<dbReference type="Proteomes" id="UP001059893">
    <property type="component" value="Unassembled WGS sequence"/>
</dbReference>
<evidence type="ECO:0008006" key="3">
    <source>
        <dbReference type="Google" id="ProtNLM"/>
    </source>
</evidence>
<protein>
    <recommendedName>
        <fullName evidence="3">F-box domain-containing protein</fullName>
    </recommendedName>
</protein>
<gene>
    <name evidence="1" type="ORF">MCOR33_003457</name>
</gene>
<accession>A0ABQ8NR81</accession>
<evidence type="ECO:0000313" key="2">
    <source>
        <dbReference type="Proteomes" id="UP001059893"/>
    </source>
</evidence>
<proteinExistence type="predicted"/>
<organism evidence="1 2">
    <name type="scientific">Pyricularia grisea</name>
    <name type="common">Crabgrass-specific blast fungus</name>
    <name type="synonym">Magnaporthe grisea</name>
    <dbReference type="NCBI Taxonomy" id="148305"/>
    <lineage>
        <taxon>Eukaryota</taxon>
        <taxon>Fungi</taxon>
        <taxon>Dikarya</taxon>
        <taxon>Ascomycota</taxon>
        <taxon>Pezizomycotina</taxon>
        <taxon>Sordariomycetes</taxon>
        <taxon>Sordariomycetidae</taxon>
        <taxon>Magnaporthales</taxon>
        <taxon>Pyriculariaceae</taxon>
        <taxon>Pyricularia</taxon>
    </lineage>
</organism>
<evidence type="ECO:0000313" key="1">
    <source>
        <dbReference type="EMBL" id="KAI6300976.1"/>
    </source>
</evidence>
<dbReference type="EMBL" id="JABSND010000044">
    <property type="protein sequence ID" value="KAI6300976.1"/>
    <property type="molecule type" value="Genomic_DNA"/>
</dbReference>
<name>A0ABQ8NR81_PYRGI</name>
<sequence>MEITPSHHIQGLLGCLNEILDSLLSVCSRSDIAALALINNRLNYVSTRQIYTNVHPPLTLFSHTILSCPHLAKHVQRPELAGDGKFFTTDYFDVHLRLTTRWVGEESALNMAFDFVANLEIIVDAFTPVCDTLRFPRNARTLIVAGDLTLYETEELWYDSGEEGPEHDRWNEMFLYCNLRQQFYQWRNATPHFRSLEVTHHPKGNDMDGNSKPIFEQVCDEERVLVSLTMEASPLVSGPSD</sequence>